<gene>
    <name evidence="2" type="ORF">B5V51_4275</name>
</gene>
<feature type="compositionally biased region" description="Basic and acidic residues" evidence="1">
    <location>
        <begin position="82"/>
        <end position="122"/>
    </location>
</feature>
<name>A0A2A4JBR1_HELVI</name>
<feature type="compositionally biased region" description="Basic and acidic residues" evidence="1">
    <location>
        <begin position="1"/>
        <end position="18"/>
    </location>
</feature>
<comment type="caution">
    <text evidence="2">The sequence shown here is derived from an EMBL/GenBank/DDBJ whole genome shotgun (WGS) entry which is preliminary data.</text>
</comment>
<accession>A0A2A4JBR1</accession>
<organism evidence="2">
    <name type="scientific">Heliothis virescens</name>
    <name type="common">Tobacco budworm moth</name>
    <dbReference type="NCBI Taxonomy" id="7102"/>
    <lineage>
        <taxon>Eukaryota</taxon>
        <taxon>Metazoa</taxon>
        <taxon>Ecdysozoa</taxon>
        <taxon>Arthropoda</taxon>
        <taxon>Hexapoda</taxon>
        <taxon>Insecta</taxon>
        <taxon>Pterygota</taxon>
        <taxon>Neoptera</taxon>
        <taxon>Endopterygota</taxon>
        <taxon>Lepidoptera</taxon>
        <taxon>Glossata</taxon>
        <taxon>Ditrysia</taxon>
        <taxon>Noctuoidea</taxon>
        <taxon>Noctuidae</taxon>
        <taxon>Heliothinae</taxon>
        <taxon>Heliothis</taxon>
    </lineage>
</organism>
<protein>
    <submittedName>
        <fullName evidence="2">Uncharacterized protein</fullName>
    </submittedName>
</protein>
<dbReference type="AlphaFoldDB" id="A0A2A4JBR1"/>
<proteinExistence type="predicted"/>
<reference evidence="2" key="1">
    <citation type="submission" date="2017-09" db="EMBL/GenBank/DDBJ databases">
        <title>Contemporary evolution of a Lepidopteran species, Heliothis virescens, in response to modern agricultural practices.</title>
        <authorList>
            <person name="Fritz M.L."/>
            <person name="Deyonke A.M."/>
            <person name="Papanicolaou A."/>
            <person name="Micinski S."/>
            <person name="Westbrook J."/>
            <person name="Gould F."/>
        </authorList>
    </citation>
    <scope>NUCLEOTIDE SEQUENCE [LARGE SCALE GENOMIC DNA]</scope>
    <source>
        <strain evidence="2">HvINT-</strain>
        <tissue evidence="2">Whole body</tissue>
    </source>
</reference>
<evidence type="ECO:0000313" key="2">
    <source>
        <dbReference type="EMBL" id="PCG69289.1"/>
    </source>
</evidence>
<feature type="region of interest" description="Disordered" evidence="1">
    <location>
        <begin position="66"/>
        <end position="122"/>
    </location>
</feature>
<sequence>MSKLRLCTDSKLDGKSCKQPETPCKHCPIKSDLHPSETCKCEVAARALSDDVPKFLGLKNLRATVQKESGADLTPKVSTDPEGTKHPKNPNEAKNPKKPSSPRDPKDPKDKYCKDLKTQPKS</sequence>
<dbReference type="EMBL" id="NWSH01002058">
    <property type="protein sequence ID" value="PCG69289.1"/>
    <property type="molecule type" value="Genomic_DNA"/>
</dbReference>
<feature type="region of interest" description="Disordered" evidence="1">
    <location>
        <begin position="1"/>
        <end position="21"/>
    </location>
</feature>
<evidence type="ECO:0000256" key="1">
    <source>
        <dbReference type="SAM" id="MobiDB-lite"/>
    </source>
</evidence>